<dbReference type="Proteomes" id="UP001162480">
    <property type="component" value="Chromosome 3"/>
</dbReference>
<feature type="domain" description="URB1 N-terminal" evidence="2">
    <location>
        <begin position="96"/>
        <end position="191"/>
    </location>
</feature>
<dbReference type="GO" id="GO:0005730">
    <property type="term" value="C:nucleolus"/>
    <property type="evidence" value="ECO:0007669"/>
    <property type="project" value="TreeGrafter"/>
</dbReference>
<reference evidence="3" key="1">
    <citation type="submission" date="2023-08" db="EMBL/GenBank/DDBJ databases">
        <authorList>
            <person name="Alioto T."/>
            <person name="Alioto T."/>
            <person name="Gomez Garrido J."/>
        </authorList>
    </citation>
    <scope>NUCLEOTIDE SEQUENCE</scope>
</reference>
<dbReference type="InterPro" id="IPR039844">
    <property type="entry name" value="URB1"/>
</dbReference>
<dbReference type="PANTHER" id="PTHR13500:SF0">
    <property type="entry name" value="NUCLEOLAR PRE-RIBOSOMAL-ASSOCIATED PROTEIN 1"/>
    <property type="match status" value="1"/>
</dbReference>
<accession>A0AA36F1X7</accession>
<feature type="region of interest" description="Disordered" evidence="1">
    <location>
        <begin position="1"/>
        <end position="21"/>
    </location>
</feature>
<evidence type="ECO:0000313" key="4">
    <source>
        <dbReference type="Proteomes" id="UP001162480"/>
    </source>
</evidence>
<proteinExistence type="predicted"/>
<keyword evidence="4" id="KW-1185">Reference proteome</keyword>
<evidence type="ECO:0000313" key="3">
    <source>
        <dbReference type="EMBL" id="CAI9719768.1"/>
    </source>
</evidence>
<protein>
    <recommendedName>
        <fullName evidence="2">URB1 N-terminal domain-containing protein</fullName>
    </recommendedName>
</protein>
<dbReference type="PANTHER" id="PTHR13500">
    <property type="entry name" value="NUCLEOLAR PRERIBOSOMAL-ASSOCIATED PROTEIN 1"/>
    <property type="match status" value="1"/>
</dbReference>
<gene>
    <name evidence="3" type="ORF">OCTVUL_1B018196</name>
</gene>
<evidence type="ECO:0000259" key="2">
    <source>
        <dbReference type="Pfam" id="PF11707"/>
    </source>
</evidence>
<evidence type="ECO:0000256" key="1">
    <source>
        <dbReference type="SAM" id="MobiDB-lite"/>
    </source>
</evidence>
<dbReference type="Pfam" id="PF11707">
    <property type="entry name" value="Npa1"/>
    <property type="match status" value="1"/>
</dbReference>
<organism evidence="3 4">
    <name type="scientific">Octopus vulgaris</name>
    <name type="common">Common octopus</name>
    <dbReference type="NCBI Taxonomy" id="6645"/>
    <lineage>
        <taxon>Eukaryota</taxon>
        <taxon>Metazoa</taxon>
        <taxon>Spiralia</taxon>
        <taxon>Lophotrochozoa</taxon>
        <taxon>Mollusca</taxon>
        <taxon>Cephalopoda</taxon>
        <taxon>Coleoidea</taxon>
        <taxon>Octopodiformes</taxon>
        <taxon>Octopoda</taxon>
        <taxon>Incirrata</taxon>
        <taxon>Octopodidae</taxon>
        <taxon>Octopus</taxon>
    </lineage>
</organism>
<dbReference type="InterPro" id="IPR021714">
    <property type="entry name" value="URB1_N"/>
</dbReference>
<dbReference type="GO" id="GO:0000466">
    <property type="term" value="P:maturation of 5.8S rRNA from tricistronic rRNA transcript (SSU-rRNA, 5.8S rRNA, LSU-rRNA)"/>
    <property type="evidence" value="ECO:0007669"/>
    <property type="project" value="TreeGrafter"/>
</dbReference>
<sequence>MATVDDCSKMPQKRSAEEMSLDEPTAKAIKLSDDAYTYTDFITELKDTSTSMSAIYKFTTSASKYPDISYDLVAHYCENSNDFEDLFSVLFSTEKNCKDAILVFDALRLILIRIASDLNCYRNLGNMIAQKLLTVHLEMLENVCKLGHSHVTSAIKLLTTIVVFSETTAKLVITNFPFDKPDFVKNILSRRNKAQL</sequence>
<dbReference type="EMBL" id="OX597816">
    <property type="protein sequence ID" value="CAI9719768.1"/>
    <property type="molecule type" value="Genomic_DNA"/>
</dbReference>
<dbReference type="GO" id="GO:0000463">
    <property type="term" value="P:maturation of LSU-rRNA from tricistronic rRNA transcript (SSU-rRNA, 5.8S rRNA, LSU-rRNA)"/>
    <property type="evidence" value="ECO:0007669"/>
    <property type="project" value="TreeGrafter"/>
</dbReference>
<dbReference type="AlphaFoldDB" id="A0AA36F1X7"/>
<name>A0AA36F1X7_OCTVU</name>